<organism evidence="2 3">
    <name type="scientific">Agrotis segetum nucleopolyhedrovirus B</name>
    <dbReference type="NCBI Taxonomy" id="1580580"/>
    <lineage>
        <taxon>Viruses</taxon>
        <taxon>Viruses incertae sedis</taxon>
        <taxon>Naldaviricetes</taxon>
        <taxon>Lefavirales</taxon>
        <taxon>Baculoviridae</taxon>
        <taxon>Alphabaculovirus</taxon>
        <taxon>Alphabaculovirus alteragsegetum</taxon>
    </lineage>
</organism>
<proteinExistence type="predicted"/>
<feature type="compositionally biased region" description="Acidic residues" evidence="1">
    <location>
        <begin position="97"/>
        <end position="123"/>
    </location>
</feature>
<evidence type="ECO:0000313" key="2">
    <source>
        <dbReference type="EMBL" id="AIZ48590.1"/>
    </source>
</evidence>
<keyword evidence="3" id="KW-1185">Reference proteome</keyword>
<name>A0A0A7KV79_9ABAC</name>
<accession>A0A0A7KV79</accession>
<feature type="region of interest" description="Disordered" evidence="1">
    <location>
        <begin position="85"/>
        <end position="123"/>
    </location>
</feature>
<dbReference type="KEGG" id="vg:22619622"/>
<evidence type="ECO:0000256" key="1">
    <source>
        <dbReference type="SAM" id="MobiDB-lite"/>
    </source>
</evidence>
<sequence length="180" mass="21173">MDVRRLIIKLGRENEPIVENYVVAISDFYDFVANVVKKRKFKRLAFRDRERLLLDITKDIIIMKKFHDTNDCDGYTLYDSHYYSQNGNDNDSNDSGNNDDDTEESDESDSENDDDDNDNDNIEESDDEKIELGIFRTRNDGGGSGVLSIISNWSLLFKELFSWELFSWLRCWIWSKCKKH</sequence>
<protein>
    <submittedName>
        <fullName evidence="2">Asb032</fullName>
    </submittedName>
</protein>
<feature type="compositionally biased region" description="Low complexity" evidence="1">
    <location>
        <begin position="86"/>
        <end position="96"/>
    </location>
</feature>
<dbReference type="RefSeq" id="YP_009112593.1">
    <property type="nucleotide sequence ID" value="NC_025960.1"/>
</dbReference>
<reference evidence="2 3" key="1">
    <citation type="journal article" date="2015" name="Virus Genes">
        <title>The genome sequence of Agrotis segetum nucleopolyhedrovirus B (AgseNPV-B) reveals a new baculovirus species within the Agrotis baculovirus complex.</title>
        <authorList>
            <person name="Wennmann J.T."/>
            <person name="Gueli Alletti G."/>
            <person name="Jehle J.A."/>
        </authorList>
    </citation>
    <scope>NUCLEOTIDE SEQUENCE [LARGE SCALE GENOMIC DNA]</scope>
    <source>
        <strain evidence="2">English</strain>
    </source>
</reference>
<evidence type="ECO:0000313" key="3">
    <source>
        <dbReference type="Proteomes" id="UP000202327"/>
    </source>
</evidence>
<dbReference type="GeneID" id="22619622"/>
<dbReference type="Proteomes" id="UP000202327">
    <property type="component" value="Segment"/>
</dbReference>
<dbReference type="EMBL" id="KM102981">
    <property type="protein sequence ID" value="AIZ48590.1"/>
    <property type="molecule type" value="Genomic_DNA"/>
</dbReference>